<name>A0A0F9ZMD7_TRIHA</name>
<dbReference type="AlphaFoldDB" id="A0A0F9ZMD7"/>
<comment type="caution">
    <text evidence="1">The sequence shown here is derived from an EMBL/GenBank/DDBJ whole genome shotgun (WGS) entry which is preliminary data.</text>
</comment>
<gene>
    <name evidence="1" type="ORF">THAR02_06495</name>
</gene>
<reference evidence="2" key="1">
    <citation type="journal article" date="2015" name="Genome Announc.">
        <title>Draft whole-genome sequence of the biocontrol agent Trichoderma harzianum T6776.</title>
        <authorList>
            <person name="Baroncelli R."/>
            <person name="Piaggeschi G."/>
            <person name="Fiorini L."/>
            <person name="Bertolini E."/>
            <person name="Zapparata A."/>
            <person name="Pe M.E."/>
            <person name="Sarrocco S."/>
            <person name="Vannacci G."/>
        </authorList>
    </citation>
    <scope>NUCLEOTIDE SEQUENCE [LARGE SCALE GENOMIC DNA]</scope>
    <source>
        <strain evidence="2">T6776</strain>
    </source>
</reference>
<evidence type="ECO:0000313" key="2">
    <source>
        <dbReference type="Proteomes" id="UP000034112"/>
    </source>
</evidence>
<proteinExistence type="predicted"/>
<protein>
    <submittedName>
        <fullName evidence="1">Uncharacterized protein</fullName>
    </submittedName>
</protein>
<dbReference type="Proteomes" id="UP000034112">
    <property type="component" value="Unassembled WGS sequence"/>
</dbReference>
<organism evidence="1 2">
    <name type="scientific">Trichoderma harzianum</name>
    <name type="common">Hypocrea lixii</name>
    <dbReference type="NCBI Taxonomy" id="5544"/>
    <lineage>
        <taxon>Eukaryota</taxon>
        <taxon>Fungi</taxon>
        <taxon>Dikarya</taxon>
        <taxon>Ascomycota</taxon>
        <taxon>Pezizomycotina</taxon>
        <taxon>Sordariomycetes</taxon>
        <taxon>Hypocreomycetidae</taxon>
        <taxon>Hypocreales</taxon>
        <taxon>Hypocreaceae</taxon>
        <taxon>Trichoderma</taxon>
    </lineage>
</organism>
<accession>A0A0F9ZMD7</accession>
<dbReference type="EMBL" id="JOKZ01000197">
    <property type="protein sequence ID" value="KKP01417.1"/>
    <property type="molecule type" value="Genomic_DNA"/>
</dbReference>
<sequence length="137" mass="15192">MPAALAKEAMKNPNFTAAVRQLRDKKGVKFEADSNGARAAGQSRLAFVISSTVVGQKTCAAQAFRTPADIYYAKKKERDYNQNAIEISWPRIFDSPSGYGNLEDGSGGTNTCWVKQKYAFTRYYLLISALDIHFEVP</sequence>
<evidence type="ECO:0000313" key="1">
    <source>
        <dbReference type="EMBL" id="KKP01417.1"/>
    </source>
</evidence>